<dbReference type="Proteomes" id="UP000708208">
    <property type="component" value="Unassembled WGS sequence"/>
</dbReference>
<keyword evidence="1" id="KW-0812">Transmembrane</keyword>
<comment type="caution">
    <text evidence="2">The sequence shown here is derived from an EMBL/GenBank/DDBJ whole genome shotgun (WGS) entry which is preliminary data.</text>
</comment>
<reference evidence="2" key="1">
    <citation type="submission" date="2021-06" db="EMBL/GenBank/DDBJ databases">
        <authorList>
            <person name="Hodson N. C."/>
            <person name="Mongue J. A."/>
            <person name="Jaron S. K."/>
        </authorList>
    </citation>
    <scope>NUCLEOTIDE SEQUENCE</scope>
</reference>
<dbReference type="OrthoDB" id="422637at2759"/>
<keyword evidence="1" id="KW-0472">Membrane</keyword>
<proteinExistence type="predicted"/>
<evidence type="ECO:0000313" key="3">
    <source>
        <dbReference type="Proteomes" id="UP000708208"/>
    </source>
</evidence>
<gene>
    <name evidence="2" type="ORF">AFUS01_LOCUS40672</name>
</gene>
<dbReference type="AlphaFoldDB" id="A0A8J2LDG6"/>
<keyword evidence="3" id="KW-1185">Reference proteome</keyword>
<name>A0A8J2LDG6_9HEXA</name>
<evidence type="ECO:0000256" key="1">
    <source>
        <dbReference type="SAM" id="Phobius"/>
    </source>
</evidence>
<accession>A0A8J2LDG6</accession>
<organism evidence="2 3">
    <name type="scientific">Allacma fusca</name>
    <dbReference type="NCBI Taxonomy" id="39272"/>
    <lineage>
        <taxon>Eukaryota</taxon>
        <taxon>Metazoa</taxon>
        <taxon>Ecdysozoa</taxon>
        <taxon>Arthropoda</taxon>
        <taxon>Hexapoda</taxon>
        <taxon>Collembola</taxon>
        <taxon>Symphypleona</taxon>
        <taxon>Sminthuridae</taxon>
        <taxon>Allacma</taxon>
    </lineage>
</organism>
<feature type="transmembrane region" description="Helical" evidence="1">
    <location>
        <begin position="20"/>
        <end position="46"/>
    </location>
</feature>
<evidence type="ECO:0000313" key="2">
    <source>
        <dbReference type="EMBL" id="CAG7830904.1"/>
    </source>
</evidence>
<keyword evidence="1" id="KW-1133">Transmembrane helix</keyword>
<dbReference type="EMBL" id="CAJVCH010558003">
    <property type="protein sequence ID" value="CAG7830904.1"/>
    <property type="molecule type" value="Genomic_DNA"/>
</dbReference>
<sequence length="121" mass="13549">MPSVFSKLLENPIKYIPPKWALFFMKLTSAQKYSLIVAFVAITAYLSRRKSSRSPRYTGTRRPSTLGAALNLQFFKQMKFLLKIMVPKLGSTQTAIVLTHTAVLSAKTFLSIYVASLEGTI</sequence>
<feature type="non-terminal residue" evidence="2">
    <location>
        <position position="121"/>
    </location>
</feature>
<protein>
    <submittedName>
        <fullName evidence="2">Uncharacterized protein</fullName>
    </submittedName>
</protein>